<feature type="repeat" description="WD" evidence="3">
    <location>
        <begin position="1175"/>
        <end position="1216"/>
    </location>
</feature>
<dbReference type="InterPro" id="IPR019775">
    <property type="entry name" value="WD40_repeat_CS"/>
</dbReference>
<keyword evidence="2" id="KW-0677">Repeat</keyword>
<feature type="repeat" description="WD" evidence="3">
    <location>
        <begin position="1220"/>
        <end position="1261"/>
    </location>
</feature>
<reference evidence="5 6" key="1">
    <citation type="submission" date="2018-05" db="EMBL/GenBank/DDBJ databases">
        <title>Evolution of GPA BGCs.</title>
        <authorList>
            <person name="Waglechner N."/>
            <person name="Wright G.D."/>
        </authorList>
    </citation>
    <scope>NUCLEOTIDE SEQUENCE [LARGE SCALE GENOMIC DNA]</scope>
    <source>
        <strain evidence="5 6">A82846</strain>
    </source>
</reference>
<dbReference type="Gene3D" id="2.130.10.10">
    <property type="entry name" value="YVTN repeat-like/Quinoprotein amine dehydrogenase"/>
    <property type="match status" value="5"/>
</dbReference>
<feature type="repeat" description="WD" evidence="3">
    <location>
        <begin position="917"/>
        <end position="947"/>
    </location>
</feature>
<accession>A0A428ZKI9</accession>
<dbReference type="SUPFAM" id="SSF50978">
    <property type="entry name" value="WD40 repeat-like"/>
    <property type="match status" value="2"/>
</dbReference>
<dbReference type="Gene3D" id="3.40.50.300">
    <property type="entry name" value="P-loop containing nucleotide triphosphate hydrolases"/>
    <property type="match status" value="1"/>
</dbReference>
<feature type="repeat" description="WD" evidence="3">
    <location>
        <begin position="665"/>
        <end position="706"/>
    </location>
</feature>
<feature type="repeat" description="WD" evidence="3">
    <location>
        <begin position="792"/>
        <end position="833"/>
    </location>
</feature>
<dbReference type="SUPFAM" id="SSF52540">
    <property type="entry name" value="P-loop containing nucleoside triphosphate hydrolases"/>
    <property type="match status" value="1"/>
</dbReference>
<dbReference type="InterPro" id="IPR049052">
    <property type="entry name" value="nSTAND1"/>
</dbReference>
<dbReference type="SMART" id="SM00320">
    <property type="entry name" value="WD40"/>
    <property type="match status" value="14"/>
</dbReference>
<dbReference type="Proteomes" id="UP000287547">
    <property type="component" value="Unassembled WGS sequence"/>
</dbReference>
<dbReference type="PROSITE" id="PS50294">
    <property type="entry name" value="WD_REPEATS_REGION"/>
    <property type="match status" value="13"/>
</dbReference>
<dbReference type="CDD" id="cd00200">
    <property type="entry name" value="WD40"/>
    <property type="match status" value="2"/>
</dbReference>
<evidence type="ECO:0000256" key="3">
    <source>
        <dbReference type="PROSITE-ProRule" id="PRU00221"/>
    </source>
</evidence>
<dbReference type="EMBL" id="QHKI01000004">
    <property type="protein sequence ID" value="RSM88574.1"/>
    <property type="molecule type" value="Genomic_DNA"/>
</dbReference>
<sequence>MITGVPSSPITACLRQIGCSAPERNRRSIKINQCDTACDWETKGSGRAVPRPERPLESADEVLLRFAADLRNLRDKAGSPTYRELSKVAHYSPSVLSEAANGRTRPSLAVTLAYVDACGGDRDEWEQRWHALADRQPTAITDDEVPPYVGLAAFQPDDADRFFGREKLVTALRARVRQRRFVGVFGASGSGKSSLLRAGLVAGTSTPSVLFTPGPNPMEECAVRLAALTGGSASSVRAELDADPQNLHLLVRQAVANEPDGTDLLLVIDQFEETFTLCTDREQRSRFIAALVHAANADTSRTRVVIGVRADFYGHCAQYPQLVEALDDAQVMVGPMSTDELREAITAPAARAGCMVETALVSKLIADTAGEGAVLPLVSHALLETWRRRSGARLTLGGYEAAGGIHHAIARTAEDVHNGLDENQRETARRIFLRLVALGEGTEDTKRRVRQRELDADNPETRAVLDRLADARLLTLHSESVDIAHEALIRFWPRLRDWLSDDREGLRIHRQLTEASDAWESAEHDPGALLRGTRLARASDWAAAHGEMLTKRERDFLQASQQALAVEQAMARRRTRRLRQLVALLAVLLMLASAATVYAIQSQRDATAQRDIALARKVVNDAVAVEATNPALASQLSLAAYQLSAIPETRDRLLATTSTPIASRLAGHTAEVLASAADANSRVLATAGSDKTVRLWDISNPQNVTELGALTGHTDVVNAVAFGPDGTLATAGNDKSVRLWDVRERRETGVLNGHTGTINAVAFGSDGTLATASNDRTIRLWNVRERSQIASLSGHAGGVRALAFSRDGSTIVSGGNDKTVRLWDVRERRETATFSAPGAINGVAFSPDGSTVASASSDKSVRLWDVRERREIAVLNGHTDIVNTVAFSTDGRYLASGGNDYTVRLWDVPDRREVTILNGHTNMVKSVSFTGDGRSLVTSSADKTTRVENLAQVVFGKHADSLRSAVFSPDGRTLATAANDQTVRLWDISDSDRPRELAVIKQQTTVWSALFSPDGQLLATSHDDQTARLWDVRDMAHPRPLGEIRHTEAVWSTRFSPDGRVLASVGGDAVRLWDISNPDGPRPLGAIEGKPITSVRFSPDGRILATASADNTTGLWDVSAPARPREVNALRGHTSRVTQVAFRPDGRVLATASWDHDVRLWDISDVVNPKELGVLKGHTETVTSVAFNPDGTALVSGSHDRTARLWDVRDPSNPREAATLAGHTGVVISVVFSPDGRTVATGSHDRTARLWQIDVDRAAQRVCALARPAVSQAEWHTYFPGLDYQPPCR</sequence>
<comment type="caution">
    <text evidence="5">The sequence shown here is derived from an EMBL/GenBank/DDBJ whole genome shotgun (WGS) entry which is preliminary data.</text>
</comment>
<dbReference type="PRINTS" id="PR00320">
    <property type="entry name" value="GPROTEINBRPT"/>
</dbReference>
<dbReference type="Pfam" id="PF00400">
    <property type="entry name" value="WD40"/>
    <property type="match status" value="14"/>
</dbReference>
<keyword evidence="1 3" id="KW-0853">WD repeat</keyword>
<feature type="repeat" description="WD" evidence="3">
    <location>
        <begin position="875"/>
        <end position="916"/>
    </location>
</feature>
<evidence type="ECO:0000256" key="2">
    <source>
        <dbReference type="ARBA" id="ARBA00022737"/>
    </source>
</evidence>
<dbReference type="CDD" id="cd00093">
    <property type="entry name" value="HTH_XRE"/>
    <property type="match status" value="1"/>
</dbReference>
<dbReference type="InterPro" id="IPR001387">
    <property type="entry name" value="Cro/C1-type_HTH"/>
</dbReference>
<feature type="domain" description="HTH cro/C1-type" evidence="4">
    <location>
        <begin position="69"/>
        <end position="125"/>
    </location>
</feature>
<feature type="repeat" description="WD" evidence="3">
    <location>
        <begin position="1092"/>
        <end position="1126"/>
    </location>
</feature>
<evidence type="ECO:0000256" key="1">
    <source>
        <dbReference type="ARBA" id="ARBA00022574"/>
    </source>
</evidence>
<evidence type="ECO:0000313" key="6">
    <source>
        <dbReference type="Proteomes" id="UP000287547"/>
    </source>
</evidence>
<evidence type="ECO:0000259" key="4">
    <source>
        <dbReference type="SMART" id="SM00530"/>
    </source>
</evidence>
<dbReference type="PANTHER" id="PTHR19879">
    <property type="entry name" value="TRANSCRIPTION INITIATION FACTOR TFIID"/>
    <property type="match status" value="1"/>
</dbReference>
<dbReference type="OrthoDB" id="192618at2"/>
<feature type="repeat" description="WD" evidence="3">
    <location>
        <begin position="1130"/>
        <end position="1164"/>
    </location>
</feature>
<dbReference type="InterPro" id="IPR020472">
    <property type="entry name" value="WD40_PAC1"/>
</dbReference>
<dbReference type="PROSITE" id="PS50082">
    <property type="entry name" value="WD_REPEATS_2"/>
    <property type="match status" value="13"/>
</dbReference>
<dbReference type="InterPro" id="IPR015943">
    <property type="entry name" value="WD40/YVTN_repeat-like_dom_sf"/>
</dbReference>
<dbReference type="InterPro" id="IPR027417">
    <property type="entry name" value="P-loop_NTPase"/>
</dbReference>
<feature type="repeat" description="WD" evidence="3">
    <location>
        <begin position="710"/>
        <end position="750"/>
    </location>
</feature>
<feature type="repeat" description="WD" evidence="3">
    <location>
        <begin position="833"/>
        <end position="874"/>
    </location>
</feature>
<proteinExistence type="predicted"/>
<dbReference type="SMART" id="SM00530">
    <property type="entry name" value="HTH_XRE"/>
    <property type="match status" value="1"/>
</dbReference>
<gene>
    <name evidence="5" type="ORF">DMH04_08020</name>
</gene>
<dbReference type="PROSITE" id="PS00678">
    <property type="entry name" value="WD_REPEATS_1"/>
    <property type="match status" value="11"/>
</dbReference>
<dbReference type="InterPro" id="IPR036322">
    <property type="entry name" value="WD40_repeat_dom_sf"/>
</dbReference>
<organism evidence="5 6">
    <name type="scientific">Kibdelosporangium aridum</name>
    <dbReference type="NCBI Taxonomy" id="2030"/>
    <lineage>
        <taxon>Bacteria</taxon>
        <taxon>Bacillati</taxon>
        <taxon>Actinomycetota</taxon>
        <taxon>Actinomycetes</taxon>
        <taxon>Pseudonocardiales</taxon>
        <taxon>Pseudonocardiaceae</taxon>
        <taxon>Kibdelosporangium</taxon>
    </lineage>
</organism>
<feature type="repeat" description="WD" evidence="3">
    <location>
        <begin position="999"/>
        <end position="1033"/>
    </location>
</feature>
<dbReference type="InterPro" id="IPR001680">
    <property type="entry name" value="WD40_rpt"/>
</dbReference>
<protein>
    <recommendedName>
        <fullName evidence="4">HTH cro/C1-type domain-containing protein</fullName>
    </recommendedName>
</protein>
<dbReference type="PANTHER" id="PTHR19879:SF9">
    <property type="entry name" value="TRANSCRIPTION INITIATION FACTOR TFIID SUBUNIT 5"/>
    <property type="match status" value="1"/>
</dbReference>
<dbReference type="Pfam" id="PF20703">
    <property type="entry name" value="nSTAND1"/>
    <property type="match status" value="1"/>
</dbReference>
<feature type="repeat" description="WD" evidence="3">
    <location>
        <begin position="955"/>
        <end position="996"/>
    </location>
</feature>
<name>A0A428ZKI9_KIBAR</name>
<evidence type="ECO:0000313" key="5">
    <source>
        <dbReference type="EMBL" id="RSM88574.1"/>
    </source>
</evidence>
<feature type="repeat" description="WD" evidence="3">
    <location>
        <begin position="751"/>
        <end position="791"/>
    </location>
</feature>